<gene>
    <name evidence="2" type="ORF">JK359_14200</name>
</gene>
<comment type="caution">
    <text evidence="2">The sequence shown here is derived from an EMBL/GenBank/DDBJ whole genome shotgun (WGS) entry which is preliminary data.</text>
</comment>
<name>A0A937EIG9_9ACTN</name>
<feature type="domain" description="Carrier" evidence="1">
    <location>
        <begin position="8"/>
        <end position="92"/>
    </location>
</feature>
<dbReference type="InterPro" id="IPR009081">
    <property type="entry name" value="PP-bd_ACP"/>
</dbReference>
<dbReference type="AlphaFoldDB" id="A0A937EIG9"/>
<organism evidence="2 3">
    <name type="scientific">Streptomyces actinomycinicus</name>
    <dbReference type="NCBI Taxonomy" id="1695166"/>
    <lineage>
        <taxon>Bacteria</taxon>
        <taxon>Bacillati</taxon>
        <taxon>Actinomycetota</taxon>
        <taxon>Actinomycetes</taxon>
        <taxon>Kitasatosporales</taxon>
        <taxon>Streptomycetaceae</taxon>
        <taxon>Streptomyces</taxon>
    </lineage>
</organism>
<evidence type="ECO:0000313" key="3">
    <source>
        <dbReference type="Proteomes" id="UP000661858"/>
    </source>
</evidence>
<dbReference type="InterPro" id="IPR036736">
    <property type="entry name" value="ACP-like_sf"/>
</dbReference>
<evidence type="ECO:0000313" key="2">
    <source>
        <dbReference type="EMBL" id="MBL1083123.1"/>
    </source>
</evidence>
<evidence type="ECO:0000259" key="1">
    <source>
        <dbReference type="PROSITE" id="PS50075"/>
    </source>
</evidence>
<dbReference type="Pfam" id="PF00550">
    <property type="entry name" value="PP-binding"/>
    <property type="match status" value="1"/>
</dbReference>
<proteinExistence type="predicted"/>
<dbReference type="RefSeq" id="WP_201835553.1">
    <property type="nucleotide sequence ID" value="NZ_JAERRK010000006.1"/>
</dbReference>
<dbReference type="EMBL" id="JAERRK010000006">
    <property type="protein sequence ID" value="MBL1083123.1"/>
    <property type="molecule type" value="Genomic_DNA"/>
</dbReference>
<dbReference type="SUPFAM" id="SSF47336">
    <property type="entry name" value="ACP-like"/>
    <property type="match status" value="1"/>
</dbReference>
<protein>
    <submittedName>
        <fullName evidence="2">Acyl carrier protein</fullName>
    </submittedName>
</protein>
<keyword evidence="3" id="KW-1185">Reference proteome</keyword>
<dbReference type="Gene3D" id="1.10.1200.10">
    <property type="entry name" value="ACP-like"/>
    <property type="match status" value="1"/>
</dbReference>
<accession>A0A937EIG9</accession>
<dbReference type="PROSITE" id="PS50075">
    <property type="entry name" value="CARRIER"/>
    <property type="match status" value="1"/>
</dbReference>
<reference evidence="2" key="1">
    <citation type="submission" date="2021-01" db="EMBL/GenBank/DDBJ databases">
        <title>WGS of actinomycetes isolated from Thailand.</title>
        <authorList>
            <person name="Thawai C."/>
        </authorList>
    </citation>
    <scope>NUCLEOTIDE SEQUENCE</scope>
    <source>
        <strain evidence="2">RCU-197</strain>
    </source>
</reference>
<dbReference type="Proteomes" id="UP000661858">
    <property type="component" value="Unassembled WGS sequence"/>
</dbReference>
<sequence length="100" mass="10862">MTEEPLHEQRAHVEREIRAMLAEATRADLSRIGELPAETKLFGSEISLSSLAGVTLLAAITERYGVDVAAQDLSLDCLESIATLVDFVVWHLAISPESSV</sequence>